<dbReference type="Proteomes" id="UP000265703">
    <property type="component" value="Unassembled WGS sequence"/>
</dbReference>
<evidence type="ECO:0000313" key="1">
    <source>
        <dbReference type="EMBL" id="RIA93953.1"/>
    </source>
</evidence>
<comment type="caution">
    <text evidence="1">The sequence shown here is derived from an EMBL/GenBank/DDBJ whole genome shotgun (WGS) entry which is preliminary data.</text>
</comment>
<gene>
    <name evidence="1" type="ORF">C1645_761152</name>
</gene>
<dbReference type="Gene3D" id="1.10.510.10">
    <property type="entry name" value="Transferase(Phosphotransferase) domain 1"/>
    <property type="match status" value="1"/>
</dbReference>
<evidence type="ECO:0008006" key="3">
    <source>
        <dbReference type="Google" id="ProtNLM"/>
    </source>
</evidence>
<reference evidence="1 2" key="1">
    <citation type="submission" date="2018-06" db="EMBL/GenBank/DDBJ databases">
        <title>Comparative genomics reveals the genomic features of Rhizophagus irregularis, R. cerebriforme, R. diaphanum and Gigaspora rosea, and their symbiotic lifestyle signature.</title>
        <authorList>
            <person name="Morin E."/>
            <person name="San Clemente H."/>
            <person name="Chen E.C.H."/>
            <person name="De La Providencia I."/>
            <person name="Hainaut M."/>
            <person name="Kuo A."/>
            <person name="Kohler A."/>
            <person name="Murat C."/>
            <person name="Tang N."/>
            <person name="Roy S."/>
            <person name="Loubradou J."/>
            <person name="Henrissat B."/>
            <person name="Grigoriev I.V."/>
            <person name="Corradi N."/>
            <person name="Roux C."/>
            <person name="Martin F.M."/>
        </authorList>
    </citation>
    <scope>NUCLEOTIDE SEQUENCE [LARGE SCALE GENOMIC DNA]</scope>
    <source>
        <strain evidence="1 2">DAOM 227022</strain>
    </source>
</reference>
<sequence>EDTVYGILPYIAPEVLHGKPYTKADIYSIRPKIIEGTMSKYVELMKRCWDNNLQKRPTANTLKKIYYKWNEEYLFEEIKKREYLFRVINII</sequence>
<proteinExistence type="predicted"/>
<protein>
    <recommendedName>
        <fullName evidence="3">Serine-threonine/tyrosine-protein kinase catalytic domain-containing protein</fullName>
    </recommendedName>
</protein>
<dbReference type="AlphaFoldDB" id="A0A397T6X7"/>
<organism evidence="1 2">
    <name type="scientific">Glomus cerebriforme</name>
    <dbReference type="NCBI Taxonomy" id="658196"/>
    <lineage>
        <taxon>Eukaryota</taxon>
        <taxon>Fungi</taxon>
        <taxon>Fungi incertae sedis</taxon>
        <taxon>Mucoromycota</taxon>
        <taxon>Glomeromycotina</taxon>
        <taxon>Glomeromycetes</taxon>
        <taxon>Glomerales</taxon>
        <taxon>Glomeraceae</taxon>
        <taxon>Glomus</taxon>
    </lineage>
</organism>
<dbReference type="EMBL" id="QKYT01000093">
    <property type="protein sequence ID" value="RIA93953.1"/>
    <property type="molecule type" value="Genomic_DNA"/>
</dbReference>
<evidence type="ECO:0000313" key="2">
    <source>
        <dbReference type="Proteomes" id="UP000265703"/>
    </source>
</evidence>
<dbReference type="OrthoDB" id="10261027at2759"/>
<accession>A0A397T6X7</accession>
<keyword evidence="2" id="KW-1185">Reference proteome</keyword>
<dbReference type="InterPro" id="IPR011009">
    <property type="entry name" value="Kinase-like_dom_sf"/>
</dbReference>
<feature type="non-terminal residue" evidence="1">
    <location>
        <position position="1"/>
    </location>
</feature>
<name>A0A397T6X7_9GLOM</name>
<dbReference type="SUPFAM" id="SSF56112">
    <property type="entry name" value="Protein kinase-like (PK-like)"/>
    <property type="match status" value="1"/>
</dbReference>